<evidence type="ECO:0000256" key="6">
    <source>
        <dbReference type="ARBA" id="ARBA00022553"/>
    </source>
</evidence>
<feature type="domain" description="Alpha-D-phosphohexomutase alpha/beta/alpha" evidence="12">
    <location>
        <begin position="320"/>
        <end position="448"/>
    </location>
</feature>
<keyword evidence="10" id="KW-0812">Transmembrane</keyword>
<comment type="cofactor">
    <cofactor evidence="2">
        <name>Mg(2+)</name>
        <dbReference type="ChEBI" id="CHEBI:18420"/>
    </cofactor>
</comment>
<dbReference type="Proteomes" id="UP001165423">
    <property type="component" value="Unassembled WGS sequence"/>
</dbReference>
<sequence length="772" mass="81678">MSDSKPRLRLPAAQLRPVLPLVAALCALLALWLAWNGWQQLRDDRRAQGLEQARDAAVQGTAHALRQQLDRLGDRLGSSTLQATLGIGDIAGAAAQLKAGWPQVEQVEILPPDLDGAYAGLPRTGFGRLAAAEAALATNAPVARIVKDDGVRLVLAAPARSGDRLAGVAYVRLPLAQATQALQGAQLADDSYLALRQGNYTVLERGDKALANSAEALSAKVPGTELRIAAALPDETAGAFGLDATASFVAALVLAGLALAAWLALRRNAGAAHDVAADEPHAEPTLAQAIQQAPLPERAAPAVAVAEAAKPGPVRIDRGIFRAYDIRGIVGETLDIGVAELIGHAVGTLMFEQGLGDIVVGRDGRLSGPDLVAGLTEGLRKAGRNVIDIGLAPTPVVYFGGFHLRTGCGIAVTGSHNPPDYNGFKIVVGGTTLSGDAIVDLYARIAEDRLHTADTPGTVVERDLGEDYVARIAADVQIDRRLKVVVDAGNGVAGVLGPRVLEAIGADVTPLYCEIDGNFPNHHPDPSEPHNLADLIKMVERLDADLGIAFDGDGDRLGVVTRDGESIYPDRLLMLFAADVLDRNPGAVIVYDVKCTGRLPGHILRHGGSPLMWKTGHSLIKAKMREVEAELAGEMSGHFFFAERWYGFDDGIYAAARLLEILAAKPETPSEQLNALPNGVSTPELKVDAPDGDPHAFVERFRNAARFEGGRSSTIDGLRVDWPDGWGLVRASNTTPVLVLRFDADSQPALARIQAAFREQLLALKPDLALPF</sequence>
<dbReference type="InterPro" id="IPR016055">
    <property type="entry name" value="A-D-PHexomutase_a/b/a-I/II/III"/>
</dbReference>
<keyword evidence="10" id="KW-1133">Transmembrane helix</keyword>
<evidence type="ECO:0000259" key="14">
    <source>
        <dbReference type="Pfam" id="PF02880"/>
    </source>
</evidence>
<evidence type="ECO:0000256" key="8">
    <source>
        <dbReference type="ARBA" id="ARBA00022842"/>
    </source>
</evidence>
<feature type="domain" description="Alpha-D-phosphohexomutase alpha/beta/alpha" evidence="13">
    <location>
        <begin position="467"/>
        <end position="564"/>
    </location>
</feature>
<dbReference type="PANTHER" id="PTHR43771">
    <property type="entry name" value="PHOSPHOMANNOMUTASE"/>
    <property type="match status" value="1"/>
</dbReference>
<evidence type="ECO:0000256" key="7">
    <source>
        <dbReference type="ARBA" id="ARBA00022723"/>
    </source>
</evidence>
<keyword evidence="10" id="KW-0472">Membrane</keyword>
<evidence type="ECO:0000313" key="16">
    <source>
        <dbReference type="Proteomes" id="UP001165423"/>
    </source>
</evidence>
<feature type="domain" description="Alpha-D-phosphohexomutase alpha/beta/alpha" evidence="14">
    <location>
        <begin position="569"/>
        <end position="677"/>
    </location>
</feature>
<evidence type="ECO:0000256" key="1">
    <source>
        <dbReference type="ARBA" id="ARBA00000586"/>
    </source>
</evidence>
<dbReference type="InterPro" id="IPR005844">
    <property type="entry name" value="A-D-PHexomutase_a/b/a-I"/>
</dbReference>
<dbReference type="SUPFAM" id="SSF53738">
    <property type="entry name" value="Phosphoglucomutase, first 3 domains"/>
    <property type="match status" value="3"/>
</dbReference>
<dbReference type="SUPFAM" id="SSF55957">
    <property type="entry name" value="Phosphoglucomutase, C-terminal domain"/>
    <property type="match status" value="1"/>
</dbReference>
<dbReference type="Pfam" id="PF02878">
    <property type="entry name" value="PGM_PMM_I"/>
    <property type="match status" value="1"/>
</dbReference>
<evidence type="ECO:0000256" key="5">
    <source>
        <dbReference type="ARBA" id="ARBA00012730"/>
    </source>
</evidence>
<dbReference type="Pfam" id="PF02879">
    <property type="entry name" value="PGM_PMM_II"/>
    <property type="match status" value="1"/>
</dbReference>
<dbReference type="InterPro" id="IPR005843">
    <property type="entry name" value="A-D-PHexomutase_C"/>
</dbReference>
<keyword evidence="7" id="KW-0479">Metal-binding</keyword>
<dbReference type="CDD" id="cd03089">
    <property type="entry name" value="PMM_PGM"/>
    <property type="match status" value="1"/>
</dbReference>
<reference evidence="15 16" key="1">
    <citation type="submission" date="2022-03" db="EMBL/GenBank/DDBJ databases">
        <title>Luteimonas soily sp. nov., a novel bacterium isolated from the soil.</title>
        <authorList>
            <person name="Zhang X."/>
        </authorList>
    </citation>
    <scope>NUCLEOTIDE SEQUENCE [LARGE SCALE GENOMIC DNA]</scope>
    <source>
        <strain evidence="15 16">50</strain>
    </source>
</reference>
<dbReference type="EMBL" id="JALGCL010000003">
    <property type="protein sequence ID" value="MCJ0826167.1"/>
    <property type="molecule type" value="Genomic_DNA"/>
</dbReference>
<feature type="domain" description="Alpha-D-phosphohexomutase C-terminal" evidence="11">
    <location>
        <begin position="704"/>
        <end position="759"/>
    </location>
</feature>
<keyword evidence="9" id="KW-0413">Isomerase</keyword>
<evidence type="ECO:0000256" key="3">
    <source>
        <dbReference type="ARBA" id="ARBA00004699"/>
    </source>
</evidence>
<accession>A0ABT0A5B9</accession>
<dbReference type="Pfam" id="PF00408">
    <property type="entry name" value="PGM_PMM_IV"/>
    <property type="match status" value="1"/>
</dbReference>
<dbReference type="InterPro" id="IPR005845">
    <property type="entry name" value="A-D-PHexomutase_a/b/a-II"/>
</dbReference>
<dbReference type="Pfam" id="PF02880">
    <property type="entry name" value="PGM_PMM_III"/>
    <property type="match status" value="1"/>
</dbReference>
<comment type="similarity">
    <text evidence="4">Belongs to the phosphohexose mutase family.</text>
</comment>
<gene>
    <name evidence="15" type="ORF">MQC88_09445</name>
</gene>
<evidence type="ECO:0000259" key="12">
    <source>
        <dbReference type="Pfam" id="PF02878"/>
    </source>
</evidence>
<dbReference type="Gene3D" id="3.40.120.10">
    <property type="entry name" value="Alpha-D-Glucose-1,6-Bisphosphate, subunit A, domain 3"/>
    <property type="match status" value="3"/>
</dbReference>
<comment type="caution">
    <text evidence="15">The sequence shown here is derived from an EMBL/GenBank/DDBJ whole genome shotgun (WGS) entry which is preliminary data.</text>
</comment>
<evidence type="ECO:0000256" key="9">
    <source>
        <dbReference type="ARBA" id="ARBA00023235"/>
    </source>
</evidence>
<protein>
    <recommendedName>
        <fullName evidence="5">phosphomannomutase</fullName>
        <ecNumber evidence="5">5.4.2.8</ecNumber>
    </recommendedName>
</protein>
<evidence type="ECO:0000259" key="13">
    <source>
        <dbReference type="Pfam" id="PF02879"/>
    </source>
</evidence>
<feature type="transmembrane region" description="Helical" evidence="10">
    <location>
        <begin position="246"/>
        <end position="265"/>
    </location>
</feature>
<dbReference type="RefSeq" id="WP_243321401.1">
    <property type="nucleotide sequence ID" value="NZ_JALGCL010000003.1"/>
</dbReference>
<comment type="catalytic activity">
    <reaction evidence="1">
        <text>alpha-D-mannose 1-phosphate = D-mannose 6-phosphate</text>
        <dbReference type="Rhea" id="RHEA:11140"/>
        <dbReference type="ChEBI" id="CHEBI:58409"/>
        <dbReference type="ChEBI" id="CHEBI:58735"/>
        <dbReference type="EC" id="5.4.2.8"/>
    </reaction>
</comment>
<keyword evidence="8" id="KW-0460">Magnesium</keyword>
<evidence type="ECO:0000256" key="10">
    <source>
        <dbReference type="SAM" id="Phobius"/>
    </source>
</evidence>
<evidence type="ECO:0000256" key="2">
    <source>
        <dbReference type="ARBA" id="ARBA00001946"/>
    </source>
</evidence>
<evidence type="ECO:0000313" key="15">
    <source>
        <dbReference type="EMBL" id="MCJ0826167.1"/>
    </source>
</evidence>
<evidence type="ECO:0000256" key="4">
    <source>
        <dbReference type="ARBA" id="ARBA00010231"/>
    </source>
</evidence>
<dbReference type="PRINTS" id="PR00509">
    <property type="entry name" value="PGMPMM"/>
</dbReference>
<comment type="pathway">
    <text evidence="3">Nucleotide-sugar biosynthesis; GDP-alpha-D-mannose biosynthesis; alpha-D-mannose 1-phosphate from D-fructose 6-phosphate: step 2/2.</text>
</comment>
<dbReference type="Gene3D" id="3.30.310.50">
    <property type="entry name" value="Alpha-D-phosphohexomutase, C-terminal domain"/>
    <property type="match status" value="1"/>
</dbReference>
<dbReference type="InterPro" id="IPR005846">
    <property type="entry name" value="A-D-PHexomutase_a/b/a-III"/>
</dbReference>
<dbReference type="PANTHER" id="PTHR43771:SF2">
    <property type="entry name" value="PHOSPHOMANNOMUTASE_PHOSPHOGLUCOMUTASE"/>
    <property type="match status" value="1"/>
</dbReference>
<dbReference type="PROSITE" id="PS00710">
    <property type="entry name" value="PGM_PMM"/>
    <property type="match status" value="1"/>
</dbReference>
<dbReference type="InterPro" id="IPR016066">
    <property type="entry name" value="A-D-PHexomutase_CS"/>
</dbReference>
<dbReference type="InterPro" id="IPR005841">
    <property type="entry name" value="Alpha-D-phosphohexomutase_SF"/>
</dbReference>
<proteinExistence type="inferred from homology"/>
<dbReference type="EC" id="5.4.2.8" evidence="5"/>
<keyword evidence="6" id="KW-0597">Phosphoprotein</keyword>
<keyword evidence="16" id="KW-1185">Reference proteome</keyword>
<dbReference type="InterPro" id="IPR036900">
    <property type="entry name" value="A-D-PHexomutase_C_sf"/>
</dbReference>
<feature type="transmembrane region" description="Helical" evidence="10">
    <location>
        <begin position="20"/>
        <end position="38"/>
    </location>
</feature>
<name>A0ABT0A5B9_9GAMM</name>
<evidence type="ECO:0000259" key="11">
    <source>
        <dbReference type="Pfam" id="PF00408"/>
    </source>
</evidence>
<organism evidence="15 16">
    <name type="scientific">Cognatiluteimonas sedimenti</name>
    <dbReference type="NCBI Taxonomy" id="2927791"/>
    <lineage>
        <taxon>Bacteria</taxon>
        <taxon>Pseudomonadati</taxon>
        <taxon>Pseudomonadota</taxon>
        <taxon>Gammaproteobacteria</taxon>
        <taxon>Lysobacterales</taxon>
        <taxon>Lysobacteraceae</taxon>
        <taxon>Cognatiluteimonas</taxon>
    </lineage>
</organism>